<dbReference type="Proteomes" id="UP000243459">
    <property type="component" value="Chromosome 3"/>
</dbReference>
<evidence type="ECO:0000313" key="2">
    <source>
        <dbReference type="EMBL" id="ONK76479.1"/>
    </source>
</evidence>
<name>A0A5P1FE36_ASPOF</name>
<proteinExistence type="predicted"/>
<evidence type="ECO:0000313" key="3">
    <source>
        <dbReference type="Proteomes" id="UP000243459"/>
    </source>
</evidence>
<protein>
    <submittedName>
        <fullName evidence="1">Uncharacterized protein</fullName>
    </submittedName>
</protein>
<dbReference type="EMBL" id="CM007383">
    <property type="protein sequence ID" value="ONK76479.1"/>
    <property type="molecule type" value="Genomic_DNA"/>
</dbReference>
<dbReference type="AlphaFoldDB" id="A0A5P1FE36"/>
<reference evidence="3" key="2">
    <citation type="journal article" date="2017" name="Nat. Commun.">
        <title>The asparagus genome sheds light on the origin and evolution of a young Y chromosome.</title>
        <authorList>
            <person name="Harkess A."/>
            <person name="Zhou J."/>
            <person name="Xu C."/>
            <person name="Bowers J.E."/>
            <person name="Van der Hulst R."/>
            <person name="Ayyampalayam S."/>
            <person name="Mercati F."/>
            <person name="Riccardi P."/>
            <person name="McKain M.R."/>
            <person name="Kakrana A."/>
            <person name="Tang H."/>
            <person name="Ray J."/>
            <person name="Groenendijk J."/>
            <person name="Arikit S."/>
            <person name="Mathioni S.M."/>
            <person name="Nakano M."/>
            <person name="Shan H."/>
            <person name="Telgmann-Rauber A."/>
            <person name="Kanno A."/>
            <person name="Yue Z."/>
            <person name="Chen H."/>
            <person name="Li W."/>
            <person name="Chen Y."/>
            <person name="Xu X."/>
            <person name="Zhang Y."/>
            <person name="Luo S."/>
            <person name="Chen H."/>
            <person name="Gao J."/>
            <person name="Mao Z."/>
            <person name="Pires J.C."/>
            <person name="Luo M."/>
            <person name="Kudrna D."/>
            <person name="Wing R.A."/>
            <person name="Meyers B.C."/>
            <person name="Yi K."/>
            <person name="Kong H."/>
            <person name="Lavrijsen P."/>
            <person name="Sunseri F."/>
            <person name="Falavigna A."/>
            <person name="Ye Y."/>
            <person name="Leebens-Mack J.H."/>
            <person name="Chen G."/>
        </authorList>
    </citation>
    <scope>NUCLEOTIDE SEQUENCE [LARGE SCALE GENOMIC DNA]</scope>
    <source>
        <strain evidence="3">cv. DH0086</strain>
    </source>
</reference>
<dbReference type="Gramene" id="ONK76479">
    <property type="protein sequence ID" value="ONK76479"/>
    <property type="gene ID" value="A4U43_C03F28490"/>
</dbReference>
<dbReference type="EMBL" id="CM007383">
    <property type="protein sequence ID" value="ONK76334.1"/>
    <property type="molecule type" value="Genomic_DNA"/>
</dbReference>
<keyword evidence="3" id="KW-1185">Reference proteome</keyword>
<gene>
    <name evidence="1" type="ORF">A4U43_C03F26510</name>
    <name evidence="2" type="ORF">A4U43_C03F28490</name>
</gene>
<dbReference type="Gramene" id="ONK76334">
    <property type="protein sequence ID" value="ONK76334"/>
    <property type="gene ID" value="A4U43_C03F26510"/>
</dbReference>
<sequence>MDPIIKPRYHSQRNTLMKLQALPSPRNNSTNTVDGAEACISLVVRRVIHLQQQGKADDVCYLPPENMRFFRPLTTFLESPSREDFASNVLSRVALLIDADTFEQCKKFLSDFASDASKAAVEKKSGRLNLSVKIYLRSDMNMDINEVFGEDTDEWWLS</sequence>
<evidence type="ECO:0000313" key="1">
    <source>
        <dbReference type="EMBL" id="ONK76334.1"/>
    </source>
</evidence>
<accession>A0A5P1FE36</accession>
<reference evidence="1" key="1">
    <citation type="submission" date="2016-10" db="EMBL/GenBank/DDBJ databases">
        <title>The evolution of sex chromosomes in Asparagus.</title>
        <authorList>
            <person name="Leebens-Mack J."/>
            <person name="Bowers J."/>
            <person name="Harkess A."/>
            <person name="Ayyampalayam S."/>
        </authorList>
    </citation>
    <scope>NUCLEOTIDE SEQUENCE [LARGE SCALE GENOMIC DNA]</scope>
    <source>
        <tissue evidence="1">Spear</tissue>
    </source>
</reference>
<organism evidence="1 3">
    <name type="scientific">Asparagus officinalis</name>
    <name type="common">Garden asparagus</name>
    <dbReference type="NCBI Taxonomy" id="4686"/>
    <lineage>
        <taxon>Eukaryota</taxon>
        <taxon>Viridiplantae</taxon>
        <taxon>Streptophyta</taxon>
        <taxon>Embryophyta</taxon>
        <taxon>Tracheophyta</taxon>
        <taxon>Spermatophyta</taxon>
        <taxon>Magnoliopsida</taxon>
        <taxon>Liliopsida</taxon>
        <taxon>Asparagales</taxon>
        <taxon>Asparagaceae</taxon>
        <taxon>Asparagoideae</taxon>
        <taxon>Asparagus</taxon>
    </lineage>
</organism>